<dbReference type="PANTHER" id="PTHR14140">
    <property type="entry name" value="E3 UBIQUITIN-PROTEIN LIGASE UHRF-RELATED"/>
    <property type="match status" value="1"/>
</dbReference>
<dbReference type="PROSITE" id="PS51015">
    <property type="entry name" value="YDG"/>
    <property type="match status" value="1"/>
</dbReference>
<dbReference type="Pfam" id="PF13391">
    <property type="entry name" value="HNH_2"/>
    <property type="match status" value="1"/>
</dbReference>
<dbReference type="Proteomes" id="UP001214530">
    <property type="component" value="Chromosome"/>
</dbReference>
<dbReference type="GO" id="GO:0044027">
    <property type="term" value="P:negative regulation of gene expression via chromosomal CpG island methylation"/>
    <property type="evidence" value="ECO:0007669"/>
    <property type="project" value="TreeGrafter"/>
</dbReference>
<evidence type="ECO:0000313" key="2">
    <source>
        <dbReference type="EMBL" id="WEK21659.1"/>
    </source>
</evidence>
<dbReference type="SMART" id="SM00507">
    <property type="entry name" value="HNHc"/>
    <property type="match status" value="1"/>
</dbReference>
<evidence type="ECO:0000259" key="1">
    <source>
        <dbReference type="PROSITE" id="PS51015"/>
    </source>
</evidence>
<protein>
    <submittedName>
        <fullName evidence="2">YDG/SRA domain-containing protein</fullName>
    </submittedName>
</protein>
<dbReference type="PANTHER" id="PTHR14140:SF27">
    <property type="entry name" value="OS04G0289800 PROTEIN"/>
    <property type="match status" value="1"/>
</dbReference>
<name>A0AAJ5WDU6_9SPHI</name>
<dbReference type="InterPro" id="IPR003615">
    <property type="entry name" value="HNH_nuc"/>
</dbReference>
<dbReference type="Gene3D" id="1.10.30.50">
    <property type="match status" value="1"/>
</dbReference>
<dbReference type="InterPro" id="IPR015947">
    <property type="entry name" value="PUA-like_sf"/>
</dbReference>
<dbReference type="EMBL" id="CP119313">
    <property type="protein sequence ID" value="WEK21659.1"/>
    <property type="molecule type" value="Genomic_DNA"/>
</dbReference>
<evidence type="ECO:0000313" key="3">
    <source>
        <dbReference type="Proteomes" id="UP001214530"/>
    </source>
</evidence>
<accession>A0AAJ5WDU6</accession>
<dbReference type="AlphaFoldDB" id="A0AAJ5WDU6"/>
<dbReference type="Pfam" id="PF02182">
    <property type="entry name" value="SAD_SRA"/>
    <property type="match status" value="1"/>
</dbReference>
<dbReference type="InterPro" id="IPR036987">
    <property type="entry name" value="SRA-YDG_sf"/>
</dbReference>
<dbReference type="SMART" id="SM00466">
    <property type="entry name" value="SRA"/>
    <property type="match status" value="1"/>
</dbReference>
<proteinExistence type="predicted"/>
<dbReference type="GO" id="GO:0016567">
    <property type="term" value="P:protein ubiquitination"/>
    <property type="evidence" value="ECO:0007669"/>
    <property type="project" value="TreeGrafter"/>
</dbReference>
<feature type="domain" description="YDG" evidence="1">
    <location>
        <begin position="8"/>
        <end position="151"/>
    </location>
</feature>
<dbReference type="GO" id="GO:0061630">
    <property type="term" value="F:ubiquitin protein ligase activity"/>
    <property type="evidence" value="ECO:0007669"/>
    <property type="project" value="TreeGrafter"/>
</dbReference>
<dbReference type="InterPro" id="IPR045134">
    <property type="entry name" value="UHRF1/2-like"/>
</dbReference>
<dbReference type="SUPFAM" id="SSF88697">
    <property type="entry name" value="PUA domain-like"/>
    <property type="match status" value="1"/>
</dbReference>
<gene>
    <name evidence="2" type="ORF">P0Y49_10975</name>
</gene>
<dbReference type="REBASE" id="967037">
    <property type="entry name" value="Psp3858ORF10975P"/>
</dbReference>
<organism evidence="2 3">
    <name type="scientific">Candidatus Pedobacter colombiensis</name>
    <dbReference type="NCBI Taxonomy" id="3121371"/>
    <lineage>
        <taxon>Bacteria</taxon>
        <taxon>Pseudomonadati</taxon>
        <taxon>Bacteroidota</taxon>
        <taxon>Sphingobacteriia</taxon>
        <taxon>Sphingobacteriales</taxon>
        <taxon>Sphingobacteriaceae</taxon>
        <taxon>Pedobacter</taxon>
    </lineage>
</organism>
<reference evidence="2" key="1">
    <citation type="submission" date="2023-03" db="EMBL/GenBank/DDBJ databases">
        <title>Andean soil-derived lignocellulolytic bacterial consortium as a source of novel taxa and putative plastic-active enzymes.</title>
        <authorList>
            <person name="Diaz-Garcia L."/>
            <person name="Chuvochina M."/>
            <person name="Feuerriegel G."/>
            <person name="Bunk B."/>
            <person name="Sproer C."/>
            <person name="Streit W.R."/>
            <person name="Rodriguez L.M."/>
            <person name="Overmann J."/>
            <person name="Jimenez D.J."/>
        </authorList>
    </citation>
    <scope>NUCLEOTIDE SEQUENCE</scope>
    <source>
        <strain evidence="2">MAG 3858</strain>
    </source>
</reference>
<dbReference type="CDD" id="cd00085">
    <property type="entry name" value="HNHc"/>
    <property type="match status" value="1"/>
</dbReference>
<dbReference type="Gene3D" id="2.30.280.10">
    <property type="entry name" value="SRA-YDG"/>
    <property type="match status" value="1"/>
</dbReference>
<dbReference type="InterPro" id="IPR003105">
    <property type="entry name" value="SRA_YDG"/>
</dbReference>
<sequence length="292" mass="32222">MARSIIFGEIPGIPEGHWFEGRKEMMPTSFHRQWAAGIDGNAAQGTAAIVLSGGYEDDVDNGNEIIYTGAGGNNSSSKKQVKDQIWENSVNSGLLKSMNEGLPVRVIRGYKHKSPFSPKTGYTYAGLYSVVDAWLGDGQSGFKVCRFRLVYSGKNEERKNTEVIELDYSGRGTQRKEGVVLRIIRNTKTANDIKKLYDHCCQVCGIAIKTRSGRYAEGAHIRPVGKPHNGDDNPDNLICLCPNHHVMFDKGCFSILDDLSLVGDISGKLNVISNHTLELSNLAYHRNSHGYD</sequence>